<feature type="region of interest" description="Disordered" evidence="3">
    <location>
        <begin position="204"/>
        <end position="252"/>
    </location>
</feature>
<dbReference type="EMBL" id="JAODUO010005213">
    <property type="protein sequence ID" value="KAK2141543.1"/>
    <property type="molecule type" value="Genomic_DNA"/>
</dbReference>
<dbReference type="GO" id="GO:0032456">
    <property type="term" value="P:endocytic recycling"/>
    <property type="evidence" value="ECO:0007669"/>
    <property type="project" value="TreeGrafter"/>
</dbReference>
<dbReference type="GO" id="GO:0042147">
    <property type="term" value="P:retrograde transport, endosome to Golgi"/>
    <property type="evidence" value="ECO:0007669"/>
    <property type="project" value="TreeGrafter"/>
</dbReference>
<dbReference type="InterPro" id="IPR028290">
    <property type="entry name" value="WASH1"/>
</dbReference>
<evidence type="ECO:0000313" key="5">
    <source>
        <dbReference type="EMBL" id="KAK2141543.1"/>
    </source>
</evidence>
<dbReference type="GO" id="GO:0071203">
    <property type="term" value="C:WASH complex"/>
    <property type="evidence" value="ECO:0007669"/>
    <property type="project" value="InterPro"/>
</dbReference>
<sequence>MRNMSNDKLYHIPVLAHDLRQEEMVRQMCDALDYIDQVKKYVLLDPLGVVTKTRSTLEDTEEGLADAPSTIVQREELNRQVAENYFFVPGMGNVPEIAVPDFLPDLLGVADDLSYSAELGPSIAPSVPGSNIPGKGPKVFQTAPPRGKPPRKPPPPKESPPQRREGEKGKGKPGGWGGQTWGGVGGDLMGDLAAKLSLRRKGISGTSINTSSSGGSATDTTGATSMMQRMSSIIPPPPNPTDTNHAPSEDWD</sequence>
<keyword evidence="2" id="KW-0009">Actin-binding</keyword>
<dbReference type="Pfam" id="PF11945">
    <property type="entry name" value="WASH_WAHD"/>
    <property type="match status" value="1"/>
</dbReference>
<evidence type="ECO:0000256" key="2">
    <source>
        <dbReference type="ARBA" id="ARBA00023203"/>
    </source>
</evidence>
<organism evidence="5 6">
    <name type="scientific">Ridgeia piscesae</name>
    <name type="common">Tubeworm</name>
    <dbReference type="NCBI Taxonomy" id="27915"/>
    <lineage>
        <taxon>Eukaryota</taxon>
        <taxon>Metazoa</taxon>
        <taxon>Spiralia</taxon>
        <taxon>Lophotrochozoa</taxon>
        <taxon>Annelida</taxon>
        <taxon>Polychaeta</taxon>
        <taxon>Sedentaria</taxon>
        <taxon>Canalipalpata</taxon>
        <taxon>Sabellida</taxon>
        <taxon>Siboglinidae</taxon>
        <taxon>Ridgeia</taxon>
    </lineage>
</organism>
<feature type="region of interest" description="Disordered" evidence="3">
    <location>
        <begin position="124"/>
        <end position="183"/>
    </location>
</feature>
<keyword evidence="6" id="KW-1185">Reference proteome</keyword>
<dbReference type="AlphaFoldDB" id="A0AAD9IVW4"/>
<comment type="similarity">
    <text evidence="1">Belongs to the WASH1 family.</text>
</comment>
<gene>
    <name evidence="5" type="ORF">NP493_5223g00023</name>
</gene>
<protein>
    <recommendedName>
        <fullName evidence="4">WASH1 WAHD domain-containing protein</fullName>
    </recommendedName>
</protein>
<accession>A0AAD9IVW4</accession>
<dbReference type="GO" id="GO:0043015">
    <property type="term" value="F:gamma-tubulin binding"/>
    <property type="evidence" value="ECO:0007669"/>
    <property type="project" value="TreeGrafter"/>
</dbReference>
<evidence type="ECO:0000256" key="1">
    <source>
        <dbReference type="ARBA" id="ARBA00005602"/>
    </source>
</evidence>
<feature type="domain" description="WASH1 WAHD" evidence="4">
    <location>
        <begin position="39"/>
        <end position="133"/>
    </location>
</feature>
<feature type="compositionally biased region" description="Basic and acidic residues" evidence="3">
    <location>
        <begin position="160"/>
        <end position="170"/>
    </location>
</feature>
<dbReference type="GO" id="GO:0005769">
    <property type="term" value="C:early endosome"/>
    <property type="evidence" value="ECO:0007669"/>
    <property type="project" value="InterPro"/>
</dbReference>
<dbReference type="GO" id="GO:0034314">
    <property type="term" value="P:Arp2/3 complex-mediated actin nucleation"/>
    <property type="evidence" value="ECO:0007669"/>
    <property type="project" value="InterPro"/>
</dbReference>
<reference evidence="5" key="1">
    <citation type="journal article" date="2023" name="Mol. Biol. Evol.">
        <title>Third-Generation Sequencing Reveals the Adaptive Role of the Epigenome in Three Deep-Sea Polychaetes.</title>
        <authorList>
            <person name="Perez M."/>
            <person name="Aroh O."/>
            <person name="Sun Y."/>
            <person name="Lan Y."/>
            <person name="Juniper S.K."/>
            <person name="Young C.R."/>
            <person name="Angers B."/>
            <person name="Qian P.Y."/>
        </authorList>
    </citation>
    <scope>NUCLEOTIDE SEQUENCE</scope>
    <source>
        <strain evidence="5">R07B-5</strain>
    </source>
</reference>
<dbReference type="GO" id="GO:0003779">
    <property type="term" value="F:actin binding"/>
    <property type="evidence" value="ECO:0007669"/>
    <property type="project" value="UniProtKB-KW"/>
</dbReference>
<dbReference type="PANTHER" id="PTHR23331">
    <property type="entry name" value="CXYORF1"/>
    <property type="match status" value="1"/>
</dbReference>
<dbReference type="PANTHER" id="PTHR23331:SF1">
    <property type="entry name" value="WASH COMPLEX SUBUNIT 1"/>
    <property type="match status" value="1"/>
</dbReference>
<evidence type="ECO:0000313" key="6">
    <source>
        <dbReference type="Proteomes" id="UP001209878"/>
    </source>
</evidence>
<comment type="caution">
    <text evidence="5">The sequence shown here is derived from an EMBL/GenBank/DDBJ whole genome shotgun (WGS) entry which is preliminary data.</text>
</comment>
<dbReference type="Proteomes" id="UP001209878">
    <property type="component" value="Unassembled WGS sequence"/>
</dbReference>
<dbReference type="GO" id="GO:0005829">
    <property type="term" value="C:cytosol"/>
    <property type="evidence" value="ECO:0007669"/>
    <property type="project" value="GOC"/>
</dbReference>
<proteinExistence type="inferred from homology"/>
<name>A0AAD9IVW4_RIDPI</name>
<feature type="compositionally biased region" description="Low complexity" evidence="3">
    <location>
        <begin position="204"/>
        <end position="225"/>
    </location>
</feature>
<dbReference type="GO" id="GO:0043014">
    <property type="term" value="F:alpha-tubulin binding"/>
    <property type="evidence" value="ECO:0007669"/>
    <property type="project" value="InterPro"/>
</dbReference>
<dbReference type="GO" id="GO:0055037">
    <property type="term" value="C:recycling endosome"/>
    <property type="evidence" value="ECO:0007669"/>
    <property type="project" value="TreeGrafter"/>
</dbReference>
<evidence type="ECO:0000259" key="4">
    <source>
        <dbReference type="Pfam" id="PF11945"/>
    </source>
</evidence>
<feature type="compositionally biased region" description="Gly residues" evidence="3">
    <location>
        <begin position="172"/>
        <end position="183"/>
    </location>
</feature>
<evidence type="ECO:0000256" key="3">
    <source>
        <dbReference type="SAM" id="MobiDB-lite"/>
    </source>
</evidence>
<dbReference type="GO" id="GO:0006887">
    <property type="term" value="P:exocytosis"/>
    <property type="evidence" value="ECO:0007669"/>
    <property type="project" value="TreeGrafter"/>
</dbReference>
<dbReference type="InterPro" id="IPR021854">
    <property type="entry name" value="WASH1_WAHD"/>
</dbReference>